<dbReference type="Gene3D" id="3.20.20.370">
    <property type="entry name" value="Glycoside hydrolase/deacetylase"/>
    <property type="match status" value="1"/>
</dbReference>
<dbReference type="InterPro" id="IPR011330">
    <property type="entry name" value="Glyco_hydro/deAcase_b/a-brl"/>
</dbReference>
<dbReference type="PANTHER" id="PTHR30105">
    <property type="entry name" value="UNCHARACTERIZED YIBQ-RELATED"/>
    <property type="match status" value="1"/>
</dbReference>
<dbReference type="InterPro" id="IPR006837">
    <property type="entry name" value="Divergent_DAC"/>
</dbReference>
<feature type="non-terminal residue" evidence="1">
    <location>
        <position position="1"/>
    </location>
</feature>
<dbReference type="GO" id="GO:0005975">
    <property type="term" value="P:carbohydrate metabolic process"/>
    <property type="evidence" value="ECO:0007669"/>
    <property type="project" value="InterPro"/>
</dbReference>
<sequence>RSVFLDNDRDVDKIALNVMKLARKALDHGSAIGIGHPYRETVEALKKTLPQFASMGVTIVPITALLSTAERPE</sequence>
<gene>
    <name evidence="1" type="ORF">MNBD_NITROSPINAE04-679</name>
</gene>
<evidence type="ECO:0008006" key="2">
    <source>
        <dbReference type="Google" id="ProtNLM"/>
    </source>
</evidence>
<evidence type="ECO:0000313" key="1">
    <source>
        <dbReference type="EMBL" id="VAX25380.1"/>
    </source>
</evidence>
<accession>A0A3B1CRS0</accession>
<dbReference type="Pfam" id="PF04748">
    <property type="entry name" value="Polysacc_deac_2"/>
    <property type="match status" value="1"/>
</dbReference>
<dbReference type="PANTHER" id="PTHR30105:SF2">
    <property type="entry name" value="DIVERGENT POLYSACCHARIDE DEACETYLASE SUPERFAMILY"/>
    <property type="match status" value="1"/>
</dbReference>
<proteinExistence type="predicted"/>
<name>A0A3B1CRS0_9ZZZZ</name>
<dbReference type="EMBL" id="UOGA01000297">
    <property type="protein sequence ID" value="VAX25380.1"/>
    <property type="molecule type" value="Genomic_DNA"/>
</dbReference>
<organism evidence="1">
    <name type="scientific">hydrothermal vent metagenome</name>
    <dbReference type="NCBI Taxonomy" id="652676"/>
    <lineage>
        <taxon>unclassified sequences</taxon>
        <taxon>metagenomes</taxon>
        <taxon>ecological metagenomes</taxon>
    </lineage>
</organism>
<protein>
    <recommendedName>
        <fullName evidence="2">Divergent polysaccharide deacetylase family protein</fullName>
    </recommendedName>
</protein>
<dbReference type="AlphaFoldDB" id="A0A3B1CRS0"/>
<reference evidence="1" key="1">
    <citation type="submission" date="2018-06" db="EMBL/GenBank/DDBJ databases">
        <authorList>
            <person name="Zhirakovskaya E."/>
        </authorList>
    </citation>
    <scope>NUCLEOTIDE SEQUENCE</scope>
</reference>
<dbReference type="SUPFAM" id="SSF88713">
    <property type="entry name" value="Glycoside hydrolase/deacetylase"/>
    <property type="match status" value="1"/>
</dbReference>